<evidence type="ECO:0000313" key="1">
    <source>
        <dbReference type="EMBL" id="ACF81846.1"/>
    </source>
</evidence>
<accession>B4FIA3</accession>
<dbReference type="HOGENOM" id="CLU_1344993_0_0_1"/>
<dbReference type="AlphaFoldDB" id="B4FIA3"/>
<proteinExistence type="evidence at transcript level"/>
<protein>
    <submittedName>
        <fullName evidence="1">Uncharacterized protein</fullName>
    </submittedName>
</protein>
<name>B4FIA3_MAIZE</name>
<dbReference type="ExpressionAtlas" id="B4FIA3">
    <property type="expression patterns" value="baseline and differential"/>
</dbReference>
<dbReference type="PANTHER" id="PTHR36403:SF1">
    <property type="entry name" value="PROTEIN COFACTOR ASSEMBLY OF COMPLEX C SUBUNIT B CCB2, CHLOROPLASTIC"/>
    <property type="match status" value="1"/>
</dbReference>
<dbReference type="InterPro" id="IPR044970">
    <property type="entry name" value="CCB2"/>
</dbReference>
<dbReference type="PANTHER" id="PTHR36403">
    <property type="entry name" value="PROTEIN COFACTOR ASSEMBLY OF COMPLEX C SUBUNIT B CCB2, CHLOROPLASTIC"/>
    <property type="match status" value="1"/>
</dbReference>
<organism evidence="1">
    <name type="scientific">Zea mays</name>
    <name type="common">Maize</name>
    <dbReference type="NCBI Taxonomy" id="4577"/>
    <lineage>
        <taxon>Eukaryota</taxon>
        <taxon>Viridiplantae</taxon>
        <taxon>Streptophyta</taxon>
        <taxon>Embryophyta</taxon>
        <taxon>Tracheophyta</taxon>
        <taxon>Spermatophyta</taxon>
        <taxon>Magnoliopsida</taxon>
        <taxon>Liliopsida</taxon>
        <taxon>Poales</taxon>
        <taxon>Poaceae</taxon>
        <taxon>PACMAD clade</taxon>
        <taxon>Panicoideae</taxon>
        <taxon>Andropogonodae</taxon>
        <taxon>Andropogoneae</taxon>
        <taxon>Tripsacinae</taxon>
        <taxon>Zea</taxon>
    </lineage>
</organism>
<reference evidence="1" key="1">
    <citation type="journal article" date="2009" name="PLoS Genet.">
        <title>Sequencing, mapping, and analysis of 27,455 maize full-length cDNAs.</title>
        <authorList>
            <person name="Soderlund C."/>
            <person name="Descour A."/>
            <person name="Kudrna D."/>
            <person name="Bomhoff M."/>
            <person name="Boyd L."/>
            <person name="Currie J."/>
            <person name="Angelova A."/>
            <person name="Collura K."/>
            <person name="Wissotski M."/>
            <person name="Ashley E."/>
            <person name="Morrow D."/>
            <person name="Fernandes J."/>
            <person name="Walbot V."/>
            <person name="Yu Y."/>
        </authorList>
    </citation>
    <scope>NUCLEOTIDE SEQUENCE</scope>
    <source>
        <strain evidence="1">B73</strain>
    </source>
</reference>
<sequence>MPLHARAPPLRHSHLLLTAATARLRPCAAPATKPRRRSLVLVRASSSDPPQQQLNLSVLRFTLGIPGLDESYLPRWIGLGFGALVVLNHLLSASPTPAQLVGPRRLLLTPLRPLSSPVTVPRNWLCPPTRRGPRLWGCAWPRSRRRCRSWGGSLRALMLPAECRCPRGASKYSSCLRTCQLCRRRTWRGRRTSCSGTQTPRLWS</sequence>
<dbReference type="GO" id="GO:0010190">
    <property type="term" value="P:cytochrome b6f complex assembly"/>
    <property type="evidence" value="ECO:0007669"/>
    <property type="project" value="InterPro"/>
</dbReference>
<dbReference type="EMBL" id="BT036841">
    <property type="protein sequence ID" value="ACF81846.1"/>
    <property type="molecule type" value="mRNA"/>
</dbReference>